<dbReference type="Proteomes" id="UP000254098">
    <property type="component" value="Unassembled WGS sequence"/>
</dbReference>
<gene>
    <name evidence="1" type="ORF">NCTC1080_00476</name>
</gene>
<organism evidence="1 2">
    <name type="scientific">Streptococcus viridans</name>
    <dbReference type="NCBI Taxonomy" id="78535"/>
    <lineage>
        <taxon>Bacteria</taxon>
        <taxon>Bacillati</taxon>
        <taxon>Bacillota</taxon>
        <taxon>Bacilli</taxon>
        <taxon>Lactobacillales</taxon>
        <taxon>Streptococcaceae</taxon>
        <taxon>Streptococcus</taxon>
    </lineage>
</organism>
<keyword evidence="2" id="KW-1185">Reference proteome</keyword>
<evidence type="ECO:0000313" key="1">
    <source>
        <dbReference type="EMBL" id="SUO77614.1"/>
    </source>
</evidence>
<reference evidence="1 2" key="1">
    <citation type="submission" date="2018-06" db="EMBL/GenBank/DDBJ databases">
        <authorList>
            <consortium name="Pathogen Informatics"/>
            <person name="Doyle S."/>
        </authorList>
    </citation>
    <scope>NUCLEOTIDE SEQUENCE [LARGE SCALE GENOMIC DNA]</scope>
    <source>
        <strain evidence="1 2">NCTC1080</strain>
    </source>
</reference>
<name>A0ABD7ND38_9STRE</name>
<comment type="caution">
    <text evidence="1">The sequence shown here is derived from an EMBL/GenBank/DDBJ whole genome shotgun (WGS) entry which is preliminary data.</text>
</comment>
<accession>A0ABD7ND38</accession>
<sequence>MDENIAYQILNKHQNQYYSEDGQFVVEYTYFPIGRRGKEFLDAFNLIFGQHGKTVTFNDIEYKVVNGRYGFYDGGVIDSFLSVHYARAYLKEPTQVRVSAGEVTVSANQVTIYSDSIAQIKAERFMYADELNNTQLLNVLNQILEELEAEKDPSDENLKFLKNVARSTSELAGFAANMITILSPFL</sequence>
<dbReference type="EMBL" id="UHHS01000001">
    <property type="protein sequence ID" value="SUO77614.1"/>
    <property type="molecule type" value="Genomic_DNA"/>
</dbReference>
<protein>
    <submittedName>
        <fullName evidence="1">Uncharacterized protein</fullName>
    </submittedName>
</protein>
<evidence type="ECO:0000313" key="2">
    <source>
        <dbReference type="Proteomes" id="UP000254098"/>
    </source>
</evidence>
<dbReference type="RefSeq" id="WP_022525299.1">
    <property type="nucleotide sequence ID" value="NZ_UHHS01000001.1"/>
</dbReference>
<proteinExistence type="predicted"/>
<dbReference type="AlphaFoldDB" id="A0ABD7ND38"/>